<evidence type="ECO:0000259" key="1">
    <source>
        <dbReference type="Pfam" id="PF05699"/>
    </source>
</evidence>
<keyword evidence="3" id="KW-1185">Reference proteome</keyword>
<dbReference type="Pfam" id="PF05699">
    <property type="entry name" value="Dimer_Tnp_hAT"/>
    <property type="match status" value="1"/>
</dbReference>
<sequence length="84" mass="9454">MLECDITEVFTAILLFYAIPVTSATAESKTFSKLKIMKTYLKNSMGQARLRHLALIAIENKADSCLDLTVVIDNFSKTKARKRL</sequence>
<comment type="caution">
    <text evidence="2">The sequence shown here is derived from an EMBL/GenBank/DDBJ whole genome shotgun (WGS) entry which is preliminary data.</text>
</comment>
<dbReference type="PANTHER" id="PTHR45749">
    <property type="match status" value="1"/>
</dbReference>
<feature type="domain" description="HAT C-terminal dimerisation" evidence="1">
    <location>
        <begin position="17"/>
        <end position="60"/>
    </location>
</feature>
<proteinExistence type="predicted"/>
<gene>
    <name evidence="2" type="ORF">PARMNEM_LOCUS15686</name>
</gene>
<dbReference type="GO" id="GO:0046983">
    <property type="term" value="F:protein dimerization activity"/>
    <property type="evidence" value="ECO:0007669"/>
    <property type="project" value="InterPro"/>
</dbReference>
<dbReference type="PANTHER" id="PTHR45749:SF37">
    <property type="entry name" value="OS05G0311600 PROTEIN"/>
    <property type="match status" value="1"/>
</dbReference>
<dbReference type="InterPro" id="IPR008906">
    <property type="entry name" value="HATC_C_dom"/>
</dbReference>
<accession>A0AAV1LQP1</accession>
<name>A0AAV1LQP1_9NEOP</name>
<evidence type="ECO:0000313" key="3">
    <source>
        <dbReference type="Proteomes" id="UP001314205"/>
    </source>
</evidence>
<reference evidence="2 3" key="1">
    <citation type="submission" date="2023-11" db="EMBL/GenBank/DDBJ databases">
        <authorList>
            <person name="Hedman E."/>
            <person name="Englund M."/>
            <person name="Stromberg M."/>
            <person name="Nyberg Akerstrom W."/>
            <person name="Nylinder S."/>
            <person name="Jareborg N."/>
            <person name="Kallberg Y."/>
            <person name="Kronander E."/>
        </authorList>
    </citation>
    <scope>NUCLEOTIDE SEQUENCE [LARGE SCALE GENOMIC DNA]</scope>
</reference>
<organism evidence="2 3">
    <name type="scientific">Parnassius mnemosyne</name>
    <name type="common">clouded apollo</name>
    <dbReference type="NCBI Taxonomy" id="213953"/>
    <lineage>
        <taxon>Eukaryota</taxon>
        <taxon>Metazoa</taxon>
        <taxon>Ecdysozoa</taxon>
        <taxon>Arthropoda</taxon>
        <taxon>Hexapoda</taxon>
        <taxon>Insecta</taxon>
        <taxon>Pterygota</taxon>
        <taxon>Neoptera</taxon>
        <taxon>Endopterygota</taxon>
        <taxon>Lepidoptera</taxon>
        <taxon>Glossata</taxon>
        <taxon>Ditrysia</taxon>
        <taxon>Papilionoidea</taxon>
        <taxon>Papilionidae</taxon>
        <taxon>Parnassiinae</taxon>
        <taxon>Parnassini</taxon>
        <taxon>Parnassius</taxon>
        <taxon>Driopa</taxon>
    </lineage>
</organism>
<dbReference type="Proteomes" id="UP001314205">
    <property type="component" value="Unassembled WGS sequence"/>
</dbReference>
<protein>
    <recommendedName>
        <fullName evidence="1">HAT C-terminal dimerisation domain-containing protein</fullName>
    </recommendedName>
</protein>
<dbReference type="AlphaFoldDB" id="A0AAV1LQP1"/>
<dbReference type="EMBL" id="CAVLGL010000093">
    <property type="protein sequence ID" value="CAK1596319.1"/>
    <property type="molecule type" value="Genomic_DNA"/>
</dbReference>
<evidence type="ECO:0000313" key="2">
    <source>
        <dbReference type="EMBL" id="CAK1596319.1"/>
    </source>
</evidence>